<gene>
    <name evidence="2" type="ORF">AVEN_189431_1</name>
</gene>
<comment type="caution">
    <text evidence="2">The sequence shown here is derived from an EMBL/GenBank/DDBJ whole genome shotgun (WGS) entry which is preliminary data.</text>
</comment>
<protein>
    <submittedName>
        <fullName evidence="2">Uncharacterized protein</fullName>
    </submittedName>
</protein>
<dbReference type="AlphaFoldDB" id="A0A4Y2PTB8"/>
<name>A0A4Y2PTB8_ARAVE</name>
<sequence>MIGHQRPVNRWMANLSTAAERFANPCAVGMSRLVGIPPTVLKYEPRVLNSTDHSPQVRISSTECHRQQSTSTNLEY</sequence>
<organism evidence="2 3">
    <name type="scientific">Araneus ventricosus</name>
    <name type="common">Orbweaver spider</name>
    <name type="synonym">Epeira ventricosa</name>
    <dbReference type="NCBI Taxonomy" id="182803"/>
    <lineage>
        <taxon>Eukaryota</taxon>
        <taxon>Metazoa</taxon>
        <taxon>Ecdysozoa</taxon>
        <taxon>Arthropoda</taxon>
        <taxon>Chelicerata</taxon>
        <taxon>Arachnida</taxon>
        <taxon>Araneae</taxon>
        <taxon>Araneomorphae</taxon>
        <taxon>Entelegynae</taxon>
        <taxon>Araneoidea</taxon>
        <taxon>Araneidae</taxon>
        <taxon>Araneus</taxon>
    </lineage>
</organism>
<accession>A0A4Y2PTB8</accession>
<evidence type="ECO:0000313" key="2">
    <source>
        <dbReference type="EMBL" id="GBN53366.1"/>
    </source>
</evidence>
<evidence type="ECO:0000313" key="3">
    <source>
        <dbReference type="Proteomes" id="UP000499080"/>
    </source>
</evidence>
<evidence type="ECO:0000256" key="1">
    <source>
        <dbReference type="SAM" id="MobiDB-lite"/>
    </source>
</evidence>
<proteinExistence type="predicted"/>
<dbReference type="Proteomes" id="UP000499080">
    <property type="component" value="Unassembled WGS sequence"/>
</dbReference>
<reference evidence="2 3" key="1">
    <citation type="journal article" date="2019" name="Sci. Rep.">
        <title>Orb-weaving spider Araneus ventricosus genome elucidates the spidroin gene catalogue.</title>
        <authorList>
            <person name="Kono N."/>
            <person name="Nakamura H."/>
            <person name="Ohtoshi R."/>
            <person name="Moran D.A.P."/>
            <person name="Shinohara A."/>
            <person name="Yoshida Y."/>
            <person name="Fujiwara M."/>
            <person name="Mori M."/>
            <person name="Tomita M."/>
            <person name="Arakawa K."/>
        </authorList>
    </citation>
    <scope>NUCLEOTIDE SEQUENCE [LARGE SCALE GENOMIC DNA]</scope>
</reference>
<feature type="region of interest" description="Disordered" evidence="1">
    <location>
        <begin position="51"/>
        <end position="76"/>
    </location>
</feature>
<dbReference type="EMBL" id="BGPR01134403">
    <property type="protein sequence ID" value="GBN53366.1"/>
    <property type="molecule type" value="Genomic_DNA"/>
</dbReference>
<keyword evidence="3" id="KW-1185">Reference proteome</keyword>